<dbReference type="Gene3D" id="2.60.120.620">
    <property type="entry name" value="q2cbj1_9rhob like domain"/>
    <property type="match status" value="1"/>
</dbReference>
<geneLocation type="plasmid" evidence="1">
    <name>p1</name>
</geneLocation>
<dbReference type="Proteomes" id="UP000298693">
    <property type="component" value="Plasmid p1"/>
</dbReference>
<accession>A0A4D8R7K1</accession>
<proteinExistence type="predicted"/>
<dbReference type="RefSeq" id="WP_137141606.1">
    <property type="nucleotide sequence ID" value="NZ_CP032346.1"/>
</dbReference>
<sequence>MKVPFNNKARWIDDVIWHQIPRLKIEPRRKLAASLVAPFRPRTPGFTPSERALSLKTQLETRGYTDAFRLMTDEQVAAMRRYFEEQPCFDGGHREYGSFTIGKVPSPDIQMARYVEEQFLAAPHLLDTINHPLVLEVAEAFHGCKPTIDGMSVWWSLARPNPRISTQNYHRDYNQVRHFKMFLYLTDTDMGGGPHIYVPASQHGQELLERRNHSDAEVEAVYGASAPVALTGRAGDCFLADNSGMHKALQPTHSDRLIVVTEYTLLRNRFGPLQPVLPNPDRRYDPYINRVYLRS</sequence>
<dbReference type="AlphaFoldDB" id="A0A4D8R7K1"/>
<evidence type="ECO:0000313" key="2">
    <source>
        <dbReference type="Proteomes" id="UP000298693"/>
    </source>
</evidence>
<dbReference type="EMBL" id="CP032346">
    <property type="protein sequence ID" value="QCO17504.1"/>
    <property type="molecule type" value="Genomic_DNA"/>
</dbReference>
<gene>
    <name evidence="1" type="ORF">D3869_20005</name>
</gene>
<dbReference type="InterPro" id="IPR008775">
    <property type="entry name" value="Phytyl_CoA_dOase-like"/>
</dbReference>
<dbReference type="SUPFAM" id="SSF51197">
    <property type="entry name" value="Clavaminate synthase-like"/>
    <property type="match status" value="1"/>
</dbReference>
<dbReference type="Pfam" id="PF05721">
    <property type="entry name" value="PhyH"/>
    <property type="match status" value="1"/>
</dbReference>
<protein>
    <recommendedName>
        <fullName evidence="3">Phytanoyl-CoA dioxygenase PhyH</fullName>
    </recommendedName>
</protein>
<organism evidence="1 2">
    <name type="scientific">Azospirillum brasilense</name>
    <dbReference type="NCBI Taxonomy" id="192"/>
    <lineage>
        <taxon>Bacteria</taxon>
        <taxon>Pseudomonadati</taxon>
        <taxon>Pseudomonadota</taxon>
        <taxon>Alphaproteobacteria</taxon>
        <taxon>Rhodospirillales</taxon>
        <taxon>Azospirillaceae</taxon>
        <taxon>Azospirillum</taxon>
    </lineage>
</organism>
<reference evidence="1 2" key="1">
    <citation type="submission" date="2018-09" db="EMBL/GenBank/DDBJ databases">
        <title>Whole genome based analysis of evolution and adaptive divergence in Indian and Brazilian strains of Azospirillum brasilense.</title>
        <authorList>
            <person name="Singh C."/>
            <person name="Tripathi A.K."/>
        </authorList>
    </citation>
    <scope>NUCLEOTIDE SEQUENCE [LARGE SCALE GENOMIC DNA]</scope>
    <source>
        <strain evidence="1 2">MTCC4039</strain>
        <plasmid evidence="1 2">p1</plasmid>
    </source>
</reference>
<keyword evidence="1" id="KW-0614">Plasmid</keyword>
<name>A0A4D8R7K1_AZOBR</name>
<evidence type="ECO:0000313" key="1">
    <source>
        <dbReference type="EMBL" id="QCO17504.1"/>
    </source>
</evidence>
<dbReference type="GO" id="GO:0016706">
    <property type="term" value="F:2-oxoglutarate-dependent dioxygenase activity"/>
    <property type="evidence" value="ECO:0007669"/>
    <property type="project" value="UniProtKB-ARBA"/>
</dbReference>
<evidence type="ECO:0008006" key="3">
    <source>
        <dbReference type="Google" id="ProtNLM"/>
    </source>
</evidence>